<dbReference type="GO" id="GO:0046872">
    <property type="term" value="F:metal ion binding"/>
    <property type="evidence" value="ECO:0007669"/>
    <property type="project" value="UniProtKB-KW"/>
</dbReference>
<feature type="transmembrane region" description="Helical" evidence="12">
    <location>
        <begin position="112"/>
        <end position="137"/>
    </location>
</feature>
<organism evidence="13 14">
    <name type="scientific">Aurantimonas endophytica</name>
    <dbReference type="NCBI Taxonomy" id="1522175"/>
    <lineage>
        <taxon>Bacteria</taxon>
        <taxon>Pseudomonadati</taxon>
        <taxon>Pseudomonadota</taxon>
        <taxon>Alphaproteobacteria</taxon>
        <taxon>Hyphomicrobiales</taxon>
        <taxon>Aurantimonadaceae</taxon>
        <taxon>Aurantimonas</taxon>
    </lineage>
</organism>
<keyword evidence="12" id="KW-0813">Transport</keyword>
<gene>
    <name evidence="12" type="primary">fluC</name>
    <name evidence="12" type="synonym">crcB</name>
    <name evidence="13" type="ORF">GGR03_000610</name>
</gene>
<dbReference type="RefSeq" id="WP_183206075.1">
    <property type="nucleotide sequence ID" value="NZ_JAAAMM010000001.1"/>
</dbReference>
<dbReference type="GO" id="GO:0005886">
    <property type="term" value="C:plasma membrane"/>
    <property type="evidence" value="ECO:0007669"/>
    <property type="project" value="UniProtKB-SubCell"/>
</dbReference>
<keyword evidence="12" id="KW-0479">Metal-binding</keyword>
<reference evidence="13 14" key="1">
    <citation type="submission" date="2020-08" db="EMBL/GenBank/DDBJ databases">
        <title>Genomic Encyclopedia of Type Strains, Phase IV (KMG-IV): sequencing the most valuable type-strain genomes for metagenomic binning, comparative biology and taxonomic classification.</title>
        <authorList>
            <person name="Goeker M."/>
        </authorList>
    </citation>
    <scope>NUCLEOTIDE SEQUENCE [LARGE SCALE GENOMIC DNA]</scope>
    <source>
        <strain evidence="13 14">DSM 103570</strain>
    </source>
</reference>
<comment type="caution">
    <text evidence="13">The sequence shown here is derived from an EMBL/GenBank/DDBJ whole genome shotgun (WGS) entry which is preliminary data.</text>
</comment>
<evidence type="ECO:0000256" key="5">
    <source>
        <dbReference type="ARBA" id="ARBA00022989"/>
    </source>
</evidence>
<keyword evidence="8 12" id="KW-0472">Membrane</keyword>
<evidence type="ECO:0000256" key="2">
    <source>
        <dbReference type="ARBA" id="ARBA00022475"/>
    </source>
</evidence>
<comment type="catalytic activity">
    <reaction evidence="11">
        <text>fluoride(in) = fluoride(out)</text>
        <dbReference type="Rhea" id="RHEA:76159"/>
        <dbReference type="ChEBI" id="CHEBI:17051"/>
    </reaction>
    <physiologicalReaction direction="left-to-right" evidence="11">
        <dbReference type="Rhea" id="RHEA:76160"/>
    </physiologicalReaction>
</comment>
<keyword evidence="2 12" id="KW-1003">Cell membrane</keyword>
<dbReference type="GO" id="GO:0140114">
    <property type="term" value="P:cellular detoxification of fluoride"/>
    <property type="evidence" value="ECO:0007669"/>
    <property type="project" value="UniProtKB-UniRule"/>
</dbReference>
<dbReference type="Pfam" id="PF02537">
    <property type="entry name" value="CRCB"/>
    <property type="match status" value="1"/>
</dbReference>
<keyword evidence="5 12" id="KW-1133">Transmembrane helix</keyword>
<evidence type="ECO:0000256" key="8">
    <source>
        <dbReference type="ARBA" id="ARBA00023136"/>
    </source>
</evidence>
<evidence type="ECO:0000256" key="11">
    <source>
        <dbReference type="ARBA" id="ARBA00035585"/>
    </source>
</evidence>
<feature type="transmembrane region" description="Helical" evidence="12">
    <location>
        <begin position="80"/>
        <end position="100"/>
    </location>
</feature>
<dbReference type="PANTHER" id="PTHR28259:SF1">
    <property type="entry name" value="FLUORIDE EXPORT PROTEIN 1-RELATED"/>
    <property type="match status" value="1"/>
</dbReference>
<evidence type="ECO:0000313" key="13">
    <source>
        <dbReference type="EMBL" id="MBB4001563.1"/>
    </source>
</evidence>
<evidence type="ECO:0000256" key="9">
    <source>
        <dbReference type="ARBA" id="ARBA00023303"/>
    </source>
</evidence>
<feature type="binding site" evidence="12">
    <location>
        <position position="91"/>
    </location>
    <ligand>
        <name>Na(+)</name>
        <dbReference type="ChEBI" id="CHEBI:29101"/>
        <note>structural</note>
    </ligand>
</feature>
<evidence type="ECO:0000256" key="6">
    <source>
        <dbReference type="ARBA" id="ARBA00023053"/>
    </source>
</evidence>
<dbReference type="PANTHER" id="PTHR28259">
    <property type="entry name" value="FLUORIDE EXPORT PROTEIN 1-RELATED"/>
    <property type="match status" value="1"/>
</dbReference>
<dbReference type="EMBL" id="JACIEM010000001">
    <property type="protein sequence ID" value="MBB4001563.1"/>
    <property type="molecule type" value="Genomic_DNA"/>
</dbReference>
<keyword evidence="3" id="KW-0997">Cell inner membrane</keyword>
<keyword evidence="14" id="KW-1185">Reference proteome</keyword>
<dbReference type="GO" id="GO:0062054">
    <property type="term" value="F:fluoride channel activity"/>
    <property type="evidence" value="ECO:0007669"/>
    <property type="project" value="UniProtKB-UniRule"/>
</dbReference>
<evidence type="ECO:0000313" key="14">
    <source>
        <dbReference type="Proteomes" id="UP000588647"/>
    </source>
</evidence>
<keyword evidence="6 12" id="KW-0915">Sodium</keyword>
<feature type="transmembrane region" description="Helical" evidence="12">
    <location>
        <begin position="49"/>
        <end position="68"/>
    </location>
</feature>
<keyword evidence="9 12" id="KW-0407">Ion channel</keyword>
<comment type="subcellular location">
    <subcellularLocation>
        <location evidence="1 12">Cell membrane</location>
        <topology evidence="1 12">Multi-pass membrane protein</topology>
    </subcellularLocation>
</comment>
<accession>A0A7W6MN66</accession>
<evidence type="ECO:0000256" key="1">
    <source>
        <dbReference type="ARBA" id="ARBA00004651"/>
    </source>
</evidence>
<dbReference type="AlphaFoldDB" id="A0A7W6MN66"/>
<evidence type="ECO:0000256" key="3">
    <source>
        <dbReference type="ARBA" id="ARBA00022519"/>
    </source>
</evidence>
<evidence type="ECO:0000256" key="4">
    <source>
        <dbReference type="ARBA" id="ARBA00022692"/>
    </source>
</evidence>
<dbReference type="InterPro" id="IPR003691">
    <property type="entry name" value="FluC"/>
</dbReference>
<keyword evidence="4 12" id="KW-0812">Transmembrane</keyword>
<protein>
    <recommendedName>
        <fullName evidence="12">Fluoride-specific ion channel FluC</fullName>
    </recommendedName>
</protein>
<comment type="activity regulation">
    <text evidence="12">Na(+) is not transported, but it plays an essential structural role and its presence is essential for fluoride channel function.</text>
</comment>
<feature type="binding site" evidence="12">
    <location>
        <position position="94"/>
    </location>
    <ligand>
        <name>Na(+)</name>
        <dbReference type="ChEBI" id="CHEBI:29101"/>
        <note>structural</note>
    </ligand>
</feature>
<proteinExistence type="inferred from homology"/>
<evidence type="ECO:0000256" key="10">
    <source>
        <dbReference type="ARBA" id="ARBA00035120"/>
    </source>
</evidence>
<dbReference type="Proteomes" id="UP000588647">
    <property type="component" value="Unassembled WGS sequence"/>
</dbReference>
<sequence length="162" mass="16624">MSRDNAALPWWRGAGDSIGLYGLVGLGAAIGGVGRMLVSLALAGPGFPWGTLVANVVGSFVIGFFATLSEPGGRLMASAGVRQFVIAGLCGGFTTFSVFSLESVRFLAAGHYLMAATYVGVSVVTWLVAVWLGFVIATRLNGIGGLGALKRELENSDGDGHS</sequence>
<dbReference type="HAMAP" id="MF_00454">
    <property type="entry name" value="FluC"/>
    <property type="match status" value="1"/>
</dbReference>
<evidence type="ECO:0000256" key="12">
    <source>
        <dbReference type="HAMAP-Rule" id="MF_00454"/>
    </source>
</evidence>
<keyword evidence="7 12" id="KW-0406">Ion transport</keyword>
<evidence type="ECO:0000256" key="7">
    <source>
        <dbReference type="ARBA" id="ARBA00023065"/>
    </source>
</evidence>
<comment type="similarity">
    <text evidence="10 12">Belongs to the fluoride channel Fluc/FEX (TC 1.A.43) family.</text>
</comment>
<name>A0A7W6MN66_9HYPH</name>
<comment type="function">
    <text evidence="12">Fluoride-specific ion channel. Important for reducing fluoride concentration in the cell, thus reducing its toxicity.</text>
</comment>
<feature type="transmembrane region" description="Helical" evidence="12">
    <location>
        <begin position="20"/>
        <end position="43"/>
    </location>
</feature>